<accession>A0A2P5EL83</accession>
<comment type="caution">
    <text evidence="1">The sequence shown here is derived from an EMBL/GenBank/DDBJ whole genome shotgun (WGS) entry which is preliminary data.</text>
</comment>
<dbReference type="AlphaFoldDB" id="A0A2P5EL83"/>
<sequence length="99" mass="11503">MVLLANHDKRFRRNSRKMGQVSALCLLFKSAPKTPVADHQSLVVRQMGYRLDRPLPNIRAQAKFAIVAIDYFTKWVEAEANCKNFILKNIVCRFRLPTR</sequence>
<reference evidence="2" key="1">
    <citation type="submission" date="2016-06" db="EMBL/GenBank/DDBJ databases">
        <title>Parallel loss of symbiosis genes in relatives of nitrogen-fixing non-legume Parasponia.</title>
        <authorList>
            <person name="Van Velzen R."/>
            <person name="Holmer R."/>
            <person name="Bu F."/>
            <person name="Rutten L."/>
            <person name="Van Zeijl A."/>
            <person name="Liu W."/>
            <person name="Santuari L."/>
            <person name="Cao Q."/>
            <person name="Sharma T."/>
            <person name="Shen D."/>
            <person name="Roswanjaya Y."/>
            <person name="Wardhani T."/>
            <person name="Kalhor M.S."/>
            <person name="Jansen J."/>
            <person name="Van den Hoogen J."/>
            <person name="Gungor B."/>
            <person name="Hartog M."/>
            <person name="Hontelez J."/>
            <person name="Verver J."/>
            <person name="Yang W.-C."/>
            <person name="Schijlen E."/>
            <person name="Repin R."/>
            <person name="Schilthuizen M."/>
            <person name="Schranz E."/>
            <person name="Heidstra R."/>
            <person name="Miyata K."/>
            <person name="Fedorova E."/>
            <person name="Kohlen W."/>
            <person name="Bisseling T."/>
            <person name="Smit S."/>
            <person name="Geurts R."/>
        </authorList>
    </citation>
    <scope>NUCLEOTIDE SEQUENCE [LARGE SCALE GENOMIC DNA]</scope>
    <source>
        <strain evidence="2">cv. RG33-2</strain>
    </source>
</reference>
<protein>
    <submittedName>
        <fullName evidence="1">Uncharacterized protein</fullName>
    </submittedName>
</protein>
<evidence type="ECO:0000313" key="1">
    <source>
        <dbReference type="EMBL" id="PON86318.1"/>
    </source>
</evidence>
<dbReference type="InParanoid" id="A0A2P5EL83"/>
<keyword evidence="2" id="KW-1185">Reference proteome</keyword>
<name>A0A2P5EL83_TREOI</name>
<gene>
    <name evidence="1" type="ORF">TorRG33x02_178840</name>
</gene>
<evidence type="ECO:0000313" key="2">
    <source>
        <dbReference type="Proteomes" id="UP000237000"/>
    </source>
</evidence>
<dbReference type="OrthoDB" id="1433105at2759"/>
<proteinExistence type="predicted"/>
<dbReference type="EMBL" id="JXTC01000134">
    <property type="protein sequence ID" value="PON86318.1"/>
    <property type="molecule type" value="Genomic_DNA"/>
</dbReference>
<organism evidence="1 2">
    <name type="scientific">Trema orientale</name>
    <name type="common">Charcoal tree</name>
    <name type="synonym">Celtis orientalis</name>
    <dbReference type="NCBI Taxonomy" id="63057"/>
    <lineage>
        <taxon>Eukaryota</taxon>
        <taxon>Viridiplantae</taxon>
        <taxon>Streptophyta</taxon>
        <taxon>Embryophyta</taxon>
        <taxon>Tracheophyta</taxon>
        <taxon>Spermatophyta</taxon>
        <taxon>Magnoliopsida</taxon>
        <taxon>eudicotyledons</taxon>
        <taxon>Gunneridae</taxon>
        <taxon>Pentapetalae</taxon>
        <taxon>rosids</taxon>
        <taxon>fabids</taxon>
        <taxon>Rosales</taxon>
        <taxon>Cannabaceae</taxon>
        <taxon>Trema</taxon>
    </lineage>
</organism>
<dbReference type="Proteomes" id="UP000237000">
    <property type="component" value="Unassembled WGS sequence"/>
</dbReference>